<dbReference type="SUPFAM" id="SSF49899">
    <property type="entry name" value="Concanavalin A-like lectins/glucanases"/>
    <property type="match status" value="1"/>
</dbReference>
<dbReference type="Proteomes" id="UP000694620">
    <property type="component" value="Unassembled WGS sequence"/>
</dbReference>
<keyword evidence="4 12" id="KW-0732">Signal</keyword>
<evidence type="ECO:0000256" key="11">
    <source>
        <dbReference type="SAM" id="Phobius"/>
    </source>
</evidence>
<dbReference type="InterPro" id="IPR036179">
    <property type="entry name" value="Ig-like_dom_sf"/>
</dbReference>
<evidence type="ECO:0000256" key="1">
    <source>
        <dbReference type="ARBA" id="ARBA00004479"/>
    </source>
</evidence>
<keyword evidence="16" id="KW-1185">Reference proteome</keyword>
<dbReference type="InterPro" id="IPR053896">
    <property type="entry name" value="BTN3A2-like_Ig-C"/>
</dbReference>
<dbReference type="InterPro" id="IPR003879">
    <property type="entry name" value="Butyrophylin_SPRY"/>
</dbReference>
<proteinExistence type="inferred from homology"/>
<dbReference type="PANTHER" id="PTHR24103">
    <property type="entry name" value="E3 UBIQUITIN-PROTEIN LIGASE TRIM"/>
    <property type="match status" value="1"/>
</dbReference>
<keyword evidence="9" id="KW-0393">Immunoglobulin domain</keyword>
<keyword evidence="3 11" id="KW-0812">Transmembrane</keyword>
<feature type="domain" description="B30.2/SPRY" evidence="13">
    <location>
        <begin position="289"/>
        <end position="481"/>
    </location>
</feature>
<dbReference type="SMART" id="SM00589">
    <property type="entry name" value="PRY"/>
    <property type="match status" value="1"/>
</dbReference>
<dbReference type="InterPro" id="IPR006574">
    <property type="entry name" value="PRY"/>
</dbReference>
<feature type="domain" description="Ig-like" evidence="14">
    <location>
        <begin position="139"/>
        <end position="225"/>
    </location>
</feature>
<reference evidence="15" key="2">
    <citation type="submission" date="2025-09" db="UniProtKB">
        <authorList>
            <consortium name="Ensembl"/>
        </authorList>
    </citation>
    <scope>IDENTIFICATION</scope>
</reference>
<accession>A0A8C4TLR9</accession>
<keyword evidence="7" id="KW-1015">Disulfide bond</keyword>
<evidence type="ECO:0000256" key="10">
    <source>
        <dbReference type="ARBA" id="ARBA00038221"/>
    </source>
</evidence>
<dbReference type="InterPro" id="IPR013320">
    <property type="entry name" value="ConA-like_dom_sf"/>
</dbReference>
<dbReference type="PROSITE" id="PS50188">
    <property type="entry name" value="B302_SPRY"/>
    <property type="match status" value="1"/>
</dbReference>
<evidence type="ECO:0000256" key="6">
    <source>
        <dbReference type="ARBA" id="ARBA00023136"/>
    </source>
</evidence>
<feature type="chain" id="PRO_5034880584" evidence="12">
    <location>
        <begin position="22"/>
        <end position="502"/>
    </location>
</feature>
<dbReference type="Pfam" id="PF22705">
    <property type="entry name" value="C2-set_3"/>
    <property type="match status" value="1"/>
</dbReference>
<feature type="domain" description="Ig-like" evidence="14">
    <location>
        <begin position="40"/>
        <end position="117"/>
    </location>
</feature>
<sequence>MKLQIGSEVFLLLLILRITFQQQAQFSLVGSNLPITSHVGGSVVLPCLLTSKTSAVDMEIKWLKNKDVVHSYVPLKSKETGSEERTALFKGELPFGNVSLLLKDLRVSDAGTYSCNVFGADWFVDTLVELKVTSLGNIPNLIISKQDNGQIIVECETEKWYPKPDLHWKTFKNTDLTGQSETSVTTVAGLFSISSSLPVSVQDRKGIACQIDFGEDKLTYQSRVQIPNEFFTFVQSQWKGWAIFFALCFISVLCILAVGVYFFRKNKANVENQKKELVDENQDLLKEIKSTGYTIKSEWERLQKATAHVILDPDTAHPRLVVSADGRRVQNQHKDQNVPDTPLRFDTWHFVLGRGSFTSGQHYWEVDVKERKDWHLGVVSESAQRKGRVSLKPQSGYWIVRLNSGELTALTDPETPLRLRAIPEKVGVHLDCDEGRLSFYSVEDHWHIYTFNGGVTGKLYPLFDPGFEGEELEIMKPGDETKHSDEHKEISNRLWSSLMQCF</sequence>
<dbReference type="InterPro" id="IPR043136">
    <property type="entry name" value="B30.2/SPRY_sf"/>
</dbReference>
<comment type="similarity">
    <text evidence="2">Belongs to the immunoglobulin superfamily. BTN/MOG family.</text>
</comment>
<evidence type="ECO:0000259" key="13">
    <source>
        <dbReference type="PROSITE" id="PS50188"/>
    </source>
</evidence>
<dbReference type="FunFam" id="2.60.120.920:FF:000004">
    <property type="entry name" value="Butyrophilin subfamily 1 member A1"/>
    <property type="match status" value="1"/>
</dbReference>
<dbReference type="InterPro" id="IPR001870">
    <property type="entry name" value="B30.2/SPRY"/>
</dbReference>
<evidence type="ECO:0000256" key="9">
    <source>
        <dbReference type="ARBA" id="ARBA00023319"/>
    </source>
</evidence>
<dbReference type="GO" id="GO:1903037">
    <property type="term" value="P:regulation of leukocyte cell-cell adhesion"/>
    <property type="evidence" value="ECO:0007669"/>
    <property type="project" value="UniProtKB-ARBA"/>
</dbReference>
<dbReference type="AlphaFoldDB" id="A0A8C4TLR9"/>
<dbReference type="GeneTree" id="ENSGT01120000271914"/>
<evidence type="ECO:0000259" key="14">
    <source>
        <dbReference type="PROSITE" id="PS50835"/>
    </source>
</evidence>
<keyword evidence="6 11" id="KW-0472">Membrane</keyword>
<dbReference type="InterPro" id="IPR007110">
    <property type="entry name" value="Ig-like_dom"/>
</dbReference>
<dbReference type="FunFam" id="2.60.40.10:FF:000088">
    <property type="entry name" value="Butyrophilin subfamily 1 member A1"/>
    <property type="match status" value="1"/>
</dbReference>
<name>A0A8C4TLR9_ERPCA</name>
<evidence type="ECO:0000256" key="5">
    <source>
        <dbReference type="ARBA" id="ARBA00022989"/>
    </source>
</evidence>
<dbReference type="Gene3D" id="2.60.40.10">
    <property type="entry name" value="Immunoglobulins"/>
    <property type="match status" value="2"/>
</dbReference>
<dbReference type="InterPro" id="IPR013106">
    <property type="entry name" value="Ig_V-set"/>
</dbReference>
<feature type="transmembrane region" description="Helical" evidence="11">
    <location>
        <begin position="241"/>
        <end position="263"/>
    </location>
</feature>
<dbReference type="Pfam" id="PF07686">
    <property type="entry name" value="V-set"/>
    <property type="match status" value="1"/>
</dbReference>
<organism evidence="15 16">
    <name type="scientific">Erpetoichthys calabaricus</name>
    <name type="common">Rope fish</name>
    <name type="synonym">Calamoichthys calabaricus</name>
    <dbReference type="NCBI Taxonomy" id="27687"/>
    <lineage>
        <taxon>Eukaryota</taxon>
        <taxon>Metazoa</taxon>
        <taxon>Chordata</taxon>
        <taxon>Craniata</taxon>
        <taxon>Vertebrata</taxon>
        <taxon>Euteleostomi</taxon>
        <taxon>Actinopterygii</taxon>
        <taxon>Polypteriformes</taxon>
        <taxon>Polypteridae</taxon>
        <taxon>Erpetoichthys</taxon>
    </lineage>
</organism>
<dbReference type="InterPro" id="IPR050143">
    <property type="entry name" value="TRIM/RBCC"/>
</dbReference>
<dbReference type="InterPro" id="IPR003877">
    <property type="entry name" value="SPRY_dom"/>
</dbReference>
<evidence type="ECO:0000313" key="16">
    <source>
        <dbReference type="Proteomes" id="UP000694620"/>
    </source>
</evidence>
<evidence type="ECO:0000256" key="12">
    <source>
        <dbReference type="SAM" id="SignalP"/>
    </source>
</evidence>
<dbReference type="GO" id="GO:0042110">
    <property type="term" value="P:T cell activation"/>
    <property type="evidence" value="ECO:0007669"/>
    <property type="project" value="UniProtKB-ARBA"/>
</dbReference>
<dbReference type="PRINTS" id="PR01407">
    <property type="entry name" value="BUTYPHLNCDUF"/>
</dbReference>
<dbReference type="SMART" id="SM00409">
    <property type="entry name" value="IG"/>
    <property type="match status" value="1"/>
</dbReference>
<dbReference type="FunFam" id="2.60.40.10:FF:000142">
    <property type="entry name" value="V-set domain-containing T-cell activation inhibitor 1"/>
    <property type="match status" value="1"/>
</dbReference>
<evidence type="ECO:0000313" key="15">
    <source>
        <dbReference type="Ensembl" id="ENSECRP00000033110.1"/>
    </source>
</evidence>
<dbReference type="InterPro" id="IPR013783">
    <property type="entry name" value="Ig-like_fold"/>
</dbReference>
<dbReference type="GO" id="GO:0016020">
    <property type="term" value="C:membrane"/>
    <property type="evidence" value="ECO:0007669"/>
    <property type="project" value="UniProtKB-SubCell"/>
</dbReference>
<keyword evidence="5 11" id="KW-1133">Transmembrane helix</keyword>
<dbReference type="Ensembl" id="ENSECRT00000033835.1">
    <property type="protein sequence ID" value="ENSECRP00000033110.1"/>
    <property type="gene ID" value="ENSECRG00000022416.1"/>
</dbReference>
<dbReference type="Gene3D" id="2.60.120.920">
    <property type="match status" value="1"/>
</dbReference>
<keyword evidence="8" id="KW-0325">Glycoprotein</keyword>
<dbReference type="SMART" id="SM00449">
    <property type="entry name" value="SPRY"/>
    <property type="match status" value="1"/>
</dbReference>
<evidence type="ECO:0000256" key="2">
    <source>
        <dbReference type="ARBA" id="ARBA00007591"/>
    </source>
</evidence>
<dbReference type="InterPro" id="IPR003599">
    <property type="entry name" value="Ig_sub"/>
</dbReference>
<evidence type="ECO:0000256" key="4">
    <source>
        <dbReference type="ARBA" id="ARBA00022729"/>
    </source>
</evidence>
<dbReference type="Pfam" id="PF00622">
    <property type="entry name" value="SPRY"/>
    <property type="match status" value="1"/>
</dbReference>
<dbReference type="SUPFAM" id="SSF48726">
    <property type="entry name" value="Immunoglobulin"/>
    <property type="match status" value="2"/>
</dbReference>
<comment type="similarity">
    <text evidence="10">Belongs to the SKINT family.</text>
</comment>
<evidence type="ECO:0000256" key="8">
    <source>
        <dbReference type="ARBA" id="ARBA00023180"/>
    </source>
</evidence>
<feature type="signal peptide" evidence="12">
    <location>
        <begin position="1"/>
        <end position="21"/>
    </location>
</feature>
<dbReference type="PROSITE" id="PS50835">
    <property type="entry name" value="IG_LIKE"/>
    <property type="match status" value="2"/>
</dbReference>
<dbReference type="GO" id="GO:0050863">
    <property type="term" value="P:regulation of T cell activation"/>
    <property type="evidence" value="ECO:0007669"/>
    <property type="project" value="UniProtKB-ARBA"/>
</dbReference>
<evidence type="ECO:0000256" key="3">
    <source>
        <dbReference type="ARBA" id="ARBA00022692"/>
    </source>
</evidence>
<reference evidence="15" key="1">
    <citation type="submission" date="2025-08" db="UniProtKB">
        <authorList>
            <consortium name="Ensembl"/>
        </authorList>
    </citation>
    <scope>IDENTIFICATION</scope>
</reference>
<dbReference type="CDD" id="cd13733">
    <property type="entry name" value="SPRY_PRY_C-I_1"/>
    <property type="match status" value="1"/>
</dbReference>
<dbReference type="Pfam" id="PF13765">
    <property type="entry name" value="PRY"/>
    <property type="match status" value="1"/>
</dbReference>
<comment type="subcellular location">
    <subcellularLocation>
        <location evidence="1">Membrane</location>
        <topology evidence="1">Single-pass type I membrane protein</topology>
    </subcellularLocation>
</comment>
<evidence type="ECO:0000256" key="7">
    <source>
        <dbReference type="ARBA" id="ARBA00023157"/>
    </source>
</evidence>
<protein>
    <submittedName>
        <fullName evidence="15">Butyrophilin subfamily 1 member A1-like</fullName>
    </submittedName>
</protein>